<keyword evidence="1" id="KW-0472">Membrane</keyword>
<evidence type="ECO:0000313" key="2">
    <source>
        <dbReference type="EMBL" id="KAG0152597.1"/>
    </source>
</evidence>
<evidence type="ECO:0000313" key="3">
    <source>
        <dbReference type="Proteomes" id="UP000886653"/>
    </source>
</evidence>
<reference evidence="2" key="1">
    <citation type="submission" date="2013-11" db="EMBL/GenBank/DDBJ databases">
        <title>Genome sequence of the fusiform rust pathogen reveals effectors for host alternation and coevolution with pine.</title>
        <authorList>
            <consortium name="DOE Joint Genome Institute"/>
            <person name="Smith K."/>
            <person name="Pendleton A."/>
            <person name="Kubisiak T."/>
            <person name="Anderson C."/>
            <person name="Salamov A."/>
            <person name="Aerts A."/>
            <person name="Riley R."/>
            <person name="Clum A."/>
            <person name="Lindquist E."/>
            <person name="Ence D."/>
            <person name="Campbell M."/>
            <person name="Kronenberg Z."/>
            <person name="Feau N."/>
            <person name="Dhillon B."/>
            <person name="Hamelin R."/>
            <person name="Burleigh J."/>
            <person name="Smith J."/>
            <person name="Yandell M."/>
            <person name="Nelson C."/>
            <person name="Grigoriev I."/>
            <person name="Davis J."/>
        </authorList>
    </citation>
    <scope>NUCLEOTIDE SEQUENCE</scope>
    <source>
        <strain evidence="2">G11</strain>
    </source>
</reference>
<dbReference type="AlphaFoldDB" id="A0A9P6NY76"/>
<keyword evidence="1" id="KW-1133">Transmembrane helix</keyword>
<dbReference type="EMBL" id="MU167208">
    <property type="protein sequence ID" value="KAG0152597.1"/>
    <property type="molecule type" value="Genomic_DNA"/>
</dbReference>
<evidence type="ECO:0000256" key="1">
    <source>
        <dbReference type="SAM" id="Phobius"/>
    </source>
</evidence>
<comment type="caution">
    <text evidence="2">The sequence shown here is derived from an EMBL/GenBank/DDBJ whole genome shotgun (WGS) entry which is preliminary data.</text>
</comment>
<accession>A0A9P6NY76</accession>
<name>A0A9P6NY76_9BASI</name>
<gene>
    <name evidence="2" type="ORF">CROQUDRAFT_150983</name>
</gene>
<keyword evidence="3" id="KW-1185">Reference proteome</keyword>
<feature type="transmembrane region" description="Helical" evidence="1">
    <location>
        <begin position="12"/>
        <end position="35"/>
    </location>
</feature>
<organism evidence="2 3">
    <name type="scientific">Cronartium quercuum f. sp. fusiforme G11</name>
    <dbReference type="NCBI Taxonomy" id="708437"/>
    <lineage>
        <taxon>Eukaryota</taxon>
        <taxon>Fungi</taxon>
        <taxon>Dikarya</taxon>
        <taxon>Basidiomycota</taxon>
        <taxon>Pucciniomycotina</taxon>
        <taxon>Pucciniomycetes</taxon>
        <taxon>Pucciniales</taxon>
        <taxon>Coleosporiaceae</taxon>
        <taxon>Cronartium</taxon>
    </lineage>
</organism>
<dbReference type="Proteomes" id="UP000886653">
    <property type="component" value="Unassembled WGS sequence"/>
</dbReference>
<proteinExistence type="predicted"/>
<keyword evidence="1" id="KW-0812">Transmembrane</keyword>
<sequence length="62" mass="7269">MIPFISCVMVIFFLMYLFFHLLHALHTCFLIIFFISQRPKLVIPRITPFCYSPAESAIESDV</sequence>
<protein>
    <submittedName>
        <fullName evidence="2">Uncharacterized protein</fullName>
    </submittedName>
</protein>